<dbReference type="GO" id="GO:0000156">
    <property type="term" value="F:phosphorelay response regulator activity"/>
    <property type="evidence" value="ECO:0007669"/>
    <property type="project" value="InterPro"/>
</dbReference>
<reference evidence="6" key="1">
    <citation type="submission" date="2009-07" db="EMBL/GenBank/DDBJ databases">
        <authorList>
            <person name="Weinstock G."/>
            <person name="Sodergren E."/>
            <person name="Clifton S."/>
            <person name="Fulton L."/>
            <person name="Fulton B."/>
            <person name="Courtney L."/>
            <person name="Fronick C."/>
            <person name="Harrison M."/>
            <person name="Strong C."/>
            <person name="Farmer C."/>
            <person name="Delahaunty K."/>
            <person name="Markovic C."/>
            <person name="Hall O."/>
            <person name="Minx P."/>
            <person name="Tomlinson C."/>
            <person name="Mitreva M."/>
            <person name="Nelson J."/>
            <person name="Hou S."/>
            <person name="Wollam A."/>
            <person name="Pepin K.H."/>
            <person name="Johnson M."/>
            <person name="Bhonagiri V."/>
            <person name="Nash W.E."/>
            <person name="Warren W."/>
            <person name="Chinwalla A."/>
            <person name="Mardis E.R."/>
            <person name="Wilson R.K."/>
        </authorList>
    </citation>
    <scope>NUCLEOTIDE SEQUENCE [LARGE SCALE GENOMIC DNA]</scope>
    <source>
        <strain evidence="6">DSM 14469</strain>
    </source>
</reference>
<evidence type="ECO:0000313" key="6">
    <source>
        <dbReference type="EMBL" id="EET58841.1"/>
    </source>
</evidence>
<comment type="caution">
    <text evidence="6">The sequence shown here is derived from an EMBL/GenBank/DDBJ whole genome shotgun (WGS) entry which is preliminary data.</text>
</comment>
<dbReference type="InterPro" id="IPR007492">
    <property type="entry name" value="LytTR_DNA-bd_dom"/>
</dbReference>
<dbReference type="InterPro" id="IPR011006">
    <property type="entry name" value="CheY-like_superfamily"/>
</dbReference>
<dbReference type="STRING" id="168384.SAMN05660368_03421"/>
<accession>C6LKE2</accession>
<feature type="modified residue" description="4-aspartylphosphate" evidence="3">
    <location>
        <position position="70"/>
    </location>
</feature>
<evidence type="ECO:0000259" key="4">
    <source>
        <dbReference type="PROSITE" id="PS50110"/>
    </source>
</evidence>
<dbReference type="InterPro" id="IPR001789">
    <property type="entry name" value="Sig_transdc_resp-reg_receiver"/>
</dbReference>
<dbReference type="InterPro" id="IPR046947">
    <property type="entry name" value="LytR-like"/>
</dbReference>
<dbReference type="SUPFAM" id="SSF52172">
    <property type="entry name" value="CheY-like"/>
    <property type="match status" value="1"/>
</dbReference>
<organism evidence="6 7">
    <name type="scientific">Marvinbryantia formatexigens DSM 14469</name>
    <dbReference type="NCBI Taxonomy" id="478749"/>
    <lineage>
        <taxon>Bacteria</taxon>
        <taxon>Bacillati</taxon>
        <taxon>Bacillota</taxon>
        <taxon>Clostridia</taxon>
        <taxon>Lachnospirales</taxon>
        <taxon>Lachnospiraceae</taxon>
        <taxon>Marvinbryantia</taxon>
    </lineage>
</organism>
<dbReference type="SMART" id="SM00448">
    <property type="entry name" value="REC"/>
    <property type="match status" value="1"/>
</dbReference>
<dbReference type="Gene3D" id="3.40.50.2300">
    <property type="match status" value="1"/>
</dbReference>
<dbReference type="GO" id="GO:0003677">
    <property type="term" value="F:DNA binding"/>
    <property type="evidence" value="ECO:0007669"/>
    <property type="project" value="UniProtKB-KW"/>
</dbReference>
<evidence type="ECO:0000256" key="2">
    <source>
        <dbReference type="ARBA" id="ARBA00024867"/>
    </source>
</evidence>
<dbReference type="Proteomes" id="UP000005561">
    <property type="component" value="Unassembled WGS sequence"/>
</dbReference>
<protein>
    <recommendedName>
        <fullName evidence="1">Stage 0 sporulation protein A homolog</fullName>
    </recommendedName>
</protein>
<sequence length="253" mass="29385">MLYCILILVKEAFMRIAIIDDIAAEREILHERVNVQLARISLRADIFEYKSGHDFLSAAEEERFEMAFLDIYMENENGMDTAKELRLFDSDCLLVFTTTSRDHALDGFRVRAMHYLVKPYTDEELTGLFDEALKRLPSPDQYMEITPVTGSTVWLQLGDILYAEHFRHQIHIHTANGQTTITRQTFREFAQQLPKERFFQCSRGSIVNLEYAKDFNGTAFLLRNGEKLPVSRDLAKDARIAFGDYLFQRRPGL</sequence>
<dbReference type="PANTHER" id="PTHR37299:SF1">
    <property type="entry name" value="STAGE 0 SPORULATION PROTEIN A HOMOLOG"/>
    <property type="match status" value="1"/>
</dbReference>
<dbReference type="PROSITE" id="PS50110">
    <property type="entry name" value="RESPONSE_REGULATORY"/>
    <property type="match status" value="1"/>
</dbReference>
<evidence type="ECO:0000259" key="5">
    <source>
        <dbReference type="PROSITE" id="PS50930"/>
    </source>
</evidence>
<evidence type="ECO:0000256" key="1">
    <source>
        <dbReference type="ARBA" id="ARBA00018672"/>
    </source>
</evidence>
<dbReference type="Gene3D" id="2.40.50.1020">
    <property type="entry name" value="LytTr DNA-binding domain"/>
    <property type="match status" value="1"/>
</dbReference>
<feature type="domain" description="HTH LytTR-type" evidence="5">
    <location>
        <begin position="143"/>
        <end position="244"/>
    </location>
</feature>
<gene>
    <name evidence="6" type="ORF">BRYFOR_09129</name>
</gene>
<feature type="domain" description="Response regulatory" evidence="4">
    <location>
        <begin position="15"/>
        <end position="133"/>
    </location>
</feature>
<comment type="function">
    <text evidence="2">May play the central regulatory role in sporulation. It may be an element of the effector pathway responsible for the activation of sporulation genes in response to nutritional stress. Spo0A may act in concert with spo0H (a sigma factor) to control the expression of some genes that are critical to the sporulation process.</text>
</comment>
<dbReference type="PANTHER" id="PTHR37299">
    <property type="entry name" value="TRANSCRIPTIONAL REGULATOR-RELATED"/>
    <property type="match status" value="1"/>
</dbReference>
<dbReference type="EMBL" id="ACCL02000024">
    <property type="protein sequence ID" value="EET58841.1"/>
    <property type="molecule type" value="Genomic_DNA"/>
</dbReference>
<keyword evidence="7" id="KW-1185">Reference proteome</keyword>
<dbReference type="SMART" id="SM00850">
    <property type="entry name" value="LytTR"/>
    <property type="match status" value="1"/>
</dbReference>
<dbReference type="PROSITE" id="PS50930">
    <property type="entry name" value="HTH_LYTTR"/>
    <property type="match status" value="1"/>
</dbReference>
<name>C6LKE2_9FIRM</name>
<dbReference type="Pfam" id="PF00072">
    <property type="entry name" value="Response_reg"/>
    <property type="match status" value="1"/>
</dbReference>
<proteinExistence type="predicted"/>
<evidence type="ECO:0000313" key="7">
    <source>
        <dbReference type="Proteomes" id="UP000005561"/>
    </source>
</evidence>
<dbReference type="eggNOG" id="COG3279">
    <property type="taxonomic scope" value="Bacteria"/>
</dbReference>
<keyword evidence="6" id="KW-0238">DNA-binding</keyword>
<evidence type="ECO:0000256" key="3">
    <source>
        <dbReference type="PROSITE-ProRule" id="PRU00169"/>
    </source>
</evidence>
<dbReference type="Pfam" id="PF04397">
    <property type="entry name" value="LytTR"/>
    <property type="match status" value="1"/>
</dbReference>
<keyword evidence="3" id="KW-0597">Phosphoprotein</keyword>
<dbReference type="AlphaFoldDB" id="C6LKE2"/>